<feature type="transmembrane region" description="Helical" evidence="2">
    <location>
        <begin position="267"/>
        <end position="291"/>
    </location>
</feature>
<dbReference type="AlphaFoldDB" id="A0AAN9AAN0"/>
<comment type="caution">
    <text evidence="3">The sequence shown here is derived from an EMBL/GenBank/DDBJ whole genome shotgun (WGS) entry which is preliminary data.</text>
</comment>
<evidence type="ECO:0000313" key="4">
    <source>
        <dbReference type="Proteomes" id="UP001381693"/>
    </source>
</evidence>
<dbReference type="EMBL" id="JAXCGZ010005815">
    <property type="protein sequence ID" value="KAK7080724.1"/>
    <property type="molecule type" value="Genomic_DNA"/>
</dbReference>
<gene>
    <name evidence="3" type="ORF">SK128_010392</name>
</gene>
<keyword evidence="2" id="KW-1133">Transmembrane helix</keyword>
<feature type="transmembrane region" description="Helical" evidence="2">
    <location>
        <begin position="303"/>
        <end position="324"/>
    </location>
</feature>
<feature type="compositionally biased region" description="Low complexity" evidence="1">
    <location>
        <begin position="25"/>
        <end position="37"/>
    </location>
</feature>
<feature type="region of interest" description="Disordered" evidence="1">
    <location>
        <begin position="195"/>
        <end position="221"/>
    </location>
</feature>
<feature type="region of interest" description="Disordered" evidence="1">
    <location>
        <begin position="1"/>
        <end position="58"/>
    </location>
</feature>
<name>A0AAN9AAN0_HALRR</name>
<keyword evidence="2" id="KW-0472">Membrane</keyword>
<dbReference type="Proteomes" id="UP001381693">
    <property type="component" value="Unassembled WGS sequence"/>
</dbReference>
<proteinExistence type="predicted"/>
<accession>A0AAN9AAN0</accession>
<keyword evidence="4" id="KW-1185">Reference proteome</keyword>
<organism evidence="3 4">
    <name type="scientific">Halocaridina rubra</name>
    <name type="common">Hawaiian red shrimp</name>
    <dbReference type="NCBI Taxonomy" id="373956"/>
    <lineage>
        <taxon>Eukaryota</taxon>
        <taxon>Metazoa</taxon>
        <taxon>Ecdysozoa</taxon>
        <taxon>Arthropoda</taxon>
        <taxon>Crustacea</taxon>
        <taxon>Multicrustacea</taxon>
        <taxon>Malacostraca</taxon>
        <taxon>Eumalacostraca</taxon>
        <taxon>Eucarida</taxon>
        <taxon>Decapoda</taxon>
        <taxon>Pleocyemata</taxon>
        <taxon>Caridea</taxon>
        <taxon>Atyoidea</taxon>
        <taxon>Atyidae</taxon>
        <taxon>Halocaridina</taxon>
    </lineage>
</organism>
<protein>
    <submittedName>
        <fullName evidence="3">Uncharacterized protein</fullName>
    </submittedName>
</protein>
<evidence type="ECO:0000256" key="2">
    <source>
        <dbReference type="SAM" id="Phobius"/>
    </source>
</evidence>
<sequence>MSTAALRSCLKPPLRNPWVAEDGGESSTSSGQQQPSQHNAPPTLDAPSENIGSSHTHHPHDLLAHQYATPYSSASHILSHPVSYPSHSAIYSSSGAPTVVSARSSHNVGQQLGHGVVHSHTAHSLHSAAHSVPTAAHSVHSVPGTLQQPWVDTQMLWSTPTLPAVGVGGGVFTVGGGRGEGSCLTLPPGVFPQPHLAPHSLHSLHHSGGVGGSSGQASSSGAVGPVGWRTAPIPASYPQGSTSVSDGGRNLVSASENWSRCEKCHYYCFRAAQAAFVVGIVTGFSLLVAGGVFHRQHIAHLQVLVYIGAMVSLVCVVLLVIFCAMNKDHRTRRGAATRFSGPQIVGGDPETVPLRPVESSNPPVIITENLVTHGGRYDVGSMMPAGELIHQSNHSSCIAPLPNHSSCMAAPPPASYSVCCVAPTTQGSCVMSPSSQNMCLLGPTSHSSGSIVGTVSKVHNAAVASPESALHSTAQGAQR</sequence>
<evidence type="ECO:0000256" key="1">
    <source>
        <dbReference type="SAM" id="MobiDB-lite"/>
    </source>
</evidence>
<keyword evidence="2" id="KW-0812">Transmembrane</keyword>
<evidence type="ECO:0000313" key="3">
    <source>
        <dbReference type="EMBL" id="KAK7080724.1"/>
    </source>
</evidence>
<reference evidence="3 4" key="1">
    <citation type="submission" date="2023-11" db="EMBL/GenBank/DDBJ databases">
        <title>Halocaridina rubra genome assembly.</title>
        <authorList>
            <person name="Smith C."/>
        </authorList>
    </citation>
    <scope>NUCLEOTIDE SEQUENCE [LARGE SCALE GENOMIC DNA]</scope>
    <source>
        <strain evidence="3">EP-1</strain>
        <tissue evidence="3">Whole</tissue>
    </source>
</reference>